<accession>M2XE26</accession>
<feature type="region of interest" description="Disordered" evidence="1">
    <location>
        <begin position="33"/>
        <end position="56"/>
    </location>
</feature>
<dbReference type="Pfam" id="PF04314">
    <property type="entry name" value="PCuAC"/>
    <property type="match status" value="1"/>
</dbReference>
<dbReference type="InterPro" id="IPR006311">
    <property type="entry name" value="TAT_signal"/>
</dbReference>
<dbReference type="InterPro" id="IPR058248">
    <property type="entry name" value="Lxx211020-like"/>
</dbReference>
<organism evidence="3 4">
    <name type="scientific">Kocuria palustris PEL</name>
    <dbReference type="NCBI Taxonomy" id="1236550"/>
    <lineage>
        <taxon>Bacteria</taxon>
        <taxon>Bacillati</taxon>
        <taxon>Actinomycetota</taxon>
        <taxon>Actinomycetes</taxon>
        <taxon>Micrococcales</taxon>
        <taxon>Micrococcaceae</taxon>
        <taxon>Kocuria</taxon>
    </lineage>
</organism>
<evidence type="ECO:0000313" key="3">
    <source>
        <dbReference type="EMBL" id="EME37361.1"/>
    </source>
</evidence>
<protein>
    <submittedName>
        <fullName evidence="3">Copper metallochaperone</fullName>
    </submittedName>
</protein>
<name>M2XE26_9MICC</name>
<proteinExistence type="predicted"/>
<evidence type="ECO:0000313" key="4">
    <source>
        <dbReference type="Proteomes" id="UP000009877"/>
    </source>
</evidence>
<dbReference type="EMBL" id="ANHZ02000004">
    <property type="protein sequence ID" value="EME37361.1"/>
    <property type="molecule type" value="Genomic_DNA"/>
</dbReference>
<feature type="compositionally biased region" description="Basic and acidic residues" evidence="1">
    <location>
        <begin position="192"/>
        <end position="207"/>
    </location>
</feature>
<dbReference type="PANTHER" id="PTHR36302:SF1">
    <property type="entry name" value="COPPER CHAPERONE PCU(A)C"/>
    <property type="match status" value="1"/>
</dbReference>
<dbReference type="Proteomes" id="UP000009877">
    <property type="component" value="Unassembled WGS sequence"/>
</dbReference>
<keyword evidence="4" id="KW-1185">Reference proteome</keyword>
<dbReference type="STRING" id="71999.KPaMU14_10855"/>
<reference evidence="3 4" key="1">
    <citation type="journal article" date="2014" name="Genome Announc.">
        <title>Draft Genome Sequence of Kocuria palustris PEL.</title>
        <authorList>
            <person name="Sharma G."/>
            <person name="Khatri I."/>
            <person name="Subramanian S."/>
        </authorList>
    </citation>
    <scope>NUCLEOTIDE SEQUENCE [LARGE SCALE GENOMIC DNA]</scope>
    <source>
        <strain evidence="3 4">PEL</strain>
    </source>
</reference>
<comment type="caution">
    <text evidence="3">The sequence shown here is derived from an EMBL/GenBank/DDBJ whole genome shotgun (WGS) entry which is preliminary data.</text>
</comment>
<evidence type="ECO:0000256" key="1">
    <source>
        <dbReference type="SAM" id="MobiDB-lite"/>
    </source>
</evidence>
<dbReference type="AlphaFoldDB" id="M2XE26"/>
<keyword evidence="2" id="KW-0732">Signal</keyword>
<dbReference type="RefSeq" id="WP_006213870.1">
    <property type="nucleotide sequence ID" value="NZ_ANHZ02000004.1"/>
</dbReference>
<feature type="chain" id="PRO_5038594937" evidence="2">
    <location>
        <begin position="31"/>
        <end position="226"/>
    </location>
</feature>
<dbReference type="InterPro" id="IPR036182">
    <property type="entry name" value="PCuAC_sf"/>
</dbReference>
<gene>
    <name evidence="3" type="ORF">C884_01869</name>
</gene>
<feature type="signal peptide" evidence="2">
    <location>
        <begin position="1"/>
        <end position="30"/>
    </location>
</feature>
<sequence>MSAQAAARRRLLPAAAAVGGLLLLSGCAVGQDAQDGDSASSSASSSAEAQGGDQLSVEQPWIKAADSGMTAAFGQLRNDGDTAVTLTGASADGIAGEVELHETVADPETGATKMQALEDPIVIEPGETVTLEPGGQHIMLMDLQCAPMAGTELSVQLQFEGGQEQSLRLPVRDYAGAKEEYAPGEEPTAGESPEHADESMEGMDHGDMAGMEDSSSEALSMCEEAA</sequence>
<dbReference type="PROSITE" id="PS51318">
    <property type="entry name" value="TAT"/>
    <property type="match status" value="1"/>
</dbReference>
<dbReference type="InterPro" id="IPR007410">
    <property type="entry name" value="LpqE-like"/>
</dbReference>
<dbReference type="Gene3D" id="2.60.40.1890">
    <property type="entry name" value="PCu(A)C copper chaperone"/>
    <property type="match status" value="1"/>
</dbReference>
<dbReference type="PANTHER" id="PTHR36302">
    <property type="entry name" value="BLR7088 PROTEIN"/>
    <property type="match status" value="1"/>
</dbReference>
<feature type="region of interest" description="Disordered" evidence="1">
    <location>
        <begin position="179"/>
        <end position="226"/>
    </location>
</feature>
<evidence type="ECO:0000256" key="2">
    <source>
        <dbReference type="SAM" id="SignalP"/>
    </source>
</evidence>
<feature type="compositionally biased region" description="Low complexity" evidence="1">
    <location>
        <begin position="33"/>
        <end position="54"/>
    </location>
</feature>
<dbReference type="SUPFAM" id="SSF110087">
    <property type="entry name" value="DR1885-like metal-binding protein"/>
    <property type="match status" value="1"/>
</dbReference>